<protein>
    <submittedName>
        <fullName evidence="2">DUF2938 domain-containing protein</fullName>
    </submittedName>
</protein>
<dbReference type="Pfam" id="PF11158">
    <property type="entry name" value="DUF2938"/>
    <property type="match status" value="1"/>
</dbReference>
<feature type="transmembrane region" description="Helical" evidence="1">
    <location>
        <begin position="74"/>
        <end position="97"/>
    </location>
</feature>
<organism evidence="2 3">
    <name type="scientific">Litoribacillus peritrichatus</name>
    <dbReference type="NCBI Taxonomy" id="718191"/>
    <lineage>
        <taxon>Bacteria</taxon>
        <taxon>Pseudomonadati</taxon>
        <taxon>Pseudomonadota</taxon>
        <taxon>Gammaproteobacteria</taxon>
        <taxon>Oceanospirillales</taxon>
        <taxon>Oceanospirillaceae</taxon>
        <taxon>Litoribacillus</taxon>
    </lineage>
</organism>
<feature type="transmembrane region" description="Helical" evidence="1">
    <location>
        <begin position="146"/>
        <end position="164"/>
    </location>
</feature>
<proteinExistence type="predicted"/>
<feature type="transmembrane region" description="Helical" evidence="1">
    <location>
        <begin position="12"/>
        <end position="32"/>
    </location>
</feature>
<dbReference type="InterPro" id="IPR021329">
    <property type="entry name" value="DUF2938"/>
</dbReference>
<name>A0ABP7MR41_9GAMM</name>
<dbReference type="RefSeq" id="WP_344798944.1">
    <property type="nucleotide sequence ID" value="NZ_BAABBN010000007.1"/>
</dbReference>
<evidence type="ECO:0000256" key="1">
    <source>
        <dbReference type="SAM" id="Phobius"/>
    </source>
</evidence>
<keyword evidence="1" id="KW-0472">Membrane</keyword>
<dbReference type="EMBL" id="BAABBN010000007">
    <property type="protein sequence ID" value="GAA3928111.1"/>
    <property type="molecule type" value="Genomic_DNA"/>
</dbReference>
<dbReference type="Proteomes" id="UP001501565">
    <property type="component" value="Unassembled WGS sequence"/>
</dbReference>
<evidence type="ECO:0000313" key="3">
    <source>
        <dbReference type="Proteomes" id="UP001501565"/>
    </source>
</evidence>
<evidence type="ECO:0000313" key="2">
    <source>
        <dbReference type="EMBL" id="GAA3928111.1"/>
    </source>
</evidence>
<keyword evidence="1" id="KW-0812">Transmembrane</keyword>
<sequence length="170" mass="18688">MLALTDTSTTFFLVLLLGIGATLVMDIWAFALKRLWNIPSLDYALVGRWLAHMPKGILFHQNILNTSPVRFEGFLGWLSHYLTGIIFAAGLVSVVGLDWLVSPTFLPALLFGMATVVFPFFVMQPCFGFGIAASKTPKPMIARSKSLLTHSVFGAGLYFTAWAINLLGNF</sequence>
<comment type="caution">
    <text evidence="2">The sequence shown here is derived from an EMBL/GenBank/DDBJ whole genome shotgun (WGS) entry which is preliminary data.</text>
</comment>
<keyword evidence="3" id="KW-1185">Reference proteome</keyword>
<accession>A0ABP7MR41</accession>
<keyword evidence="1" id="KW-1133">Transmembrane helix</keyword>
<reference evidence="3" key="1">
    <citation type="journal article" date="2019" name="Int. J. Syst. Evol. Microbiol.">
        <title>The Global Catalogue of Microorganisms (GCM) 10K type strain sequencing project: providing services to taxonomists for standard genome sequencing and annotation.</title>
        <authorList>
            <consortium name="The Broad Institute Genomics Platform"/>
            <consortium name="The Broad Institute Genome Sequencing Center for Infectious Disease"/>
            <person name="Wu L."/>
            <person name="Ma J."/>
        </authorList>
    </citation>
    <scope>NUCLEOTIDE SEQUENCE [LARGE SCALE GENOMIC DNA]</scope>
    <source>
        <strain evidence="3">JCM 17551</strain>
    </source>
</reference>
<gene>
    <name evidence="2" type="ORF">GCM10022277_25760</name>
</gene>
<feature type="transmembrane region" description="Helical" evidence="1">
    <location>
        <begin position="109"/>
        <end position="134"/>
    </location>
</feature>